<evidence type="ECO:0000256" key="4">
    <source>
        <dbReference type="SAM" id="MobiDB-lite"/>
    </source>
</evidence>
<proteinExistence type="predicted"/>
<dbReference type="InterPro" id="IPR050776">
    <property type="entry name" value="Ank_Repeat/CDKN_Inhibitor"/>
</dbReference>
<dbReference type="PANTHER" id="PTHR24201:SF16">
    <property type="entry name" value="ANKYRIN-1-LIKE-RELATED"/>
    <property type="match status" value="1"/>
</dbReference>
<dbReference type="EMBL" id="OU896714">
    <property type="protein sequence ID" value="CAH1179266.1"/>
    <property type="molecule type" value="Genomic_DNA"/>
</dbReference>
<dbReference type="PROSITE" id="PS50297">
    <property type="entry name" value="ANK_REP_REGION"/>
    <property type="match status" value="2"/>
</dbReference>
<dbReference type="Pfam" id="PF12796">
    <property type="entry name" value="Ank_2"/>
    <property type="match status" value="1"/>
</dbReference>
<dbReference type="SMART" id="SM00248">
    <property type="entry name" value="ANK"/>
    <property type="match status" value="2"/>
</dbReference>
<feature type="region of interest" description="Disordered" evidence="4">
    <location>
        <begin position="87"/>
        <end position="110"/>
    </location>
</feature>
<evidence type="ECO:0000256" key="1">
    <source>
        <dbReference type="ARBA" id="ARBA00022737"/>
    </source>
</evidence>
<sequence>MSNILQILQNFRNWRIDAEEVHPRAPSTPIITILPPIEDVEKALKEDENEKEVIRSESYRSQIMSWLLSSIRSLKAKIGLKSTSENTGELQNMLPGEGKSHRLSNASDKPPEGLCLITQSPFRILRAAESGNLETFQRLFYAEPTRLAIRDSKGKTAAHQAAARNRVNILQFILEQGGDLDNQDNVGNTPLHGAVEHESLDAVDFLLRNAAPKVAYGVSNKACTDHTWAEGPLVRSMASW</sequence>
<dbReference type="Proteomes" id="UP001153737">
    <property type="component" value="Chromosome 8"/>
</dbReference>
<name>A0A9P0DUL7_PHACE</name>
<organism evidence="5 6">
    <name type="scientific">Phaedon cochleariae</name>
    <name type="common">Mustard beetle</name>
    <dbReference type="NCBI Taxonomy" id="80249"/>
    <lineage>
        <taxon>Eukaryota</taxon>
        <taxon>Metazoa</taxon>
        <taxon>Ecdysozoa</taxon>
        <taxon>Arthropoda</taxon>
        <taxon>Hexapoda</taxon>
        <taxon>Insecta</taxon>
        <taxon>Pterygota</taxon>
        <taxon>Neoptera</taxon>
        <taxon>Endopterygota</taxon>
        <taxon>Coleoptera</taxon>
        <taxon>Polyphaga</taxon>
        <taxon>Cucujiformia</taxon>
        <taxon>Chrysomeloidea</taxon>
        <taxon>Chrysomelidae</taxon>
        <taxon>Chrysomelinae</taxon>
        <taxon>Chrysomelini</taxon>
        <taxon>Phaedon</taxon>
    </lineage>
</organism>
<dbReference type="PANTHER" id="PTHR24201">
    <property type="entry name" value="ANK_REP_REGION DOMAIN-CONTAINING PROTEIN"/>
    <property type="match status" value="1"/>
</dbReference>
<reference evidence="5" key="2">
    <citation type="submission" date="2022-10" db="EMBL/GenBank/DDBJ databases">
        <authorList>
            <consortium name="ENA_rothamsted_submissions"/>
            <consortium name="culmorum"/>
            <person name="King R."/>
        </authorList>
    </citation>
    <scope>NUCLEOTIDE SEQUENCE</scope>
</reference>
<dbReference type="GO" id="GO:0005634">
    <property type="term" value="C:nucleus"/>
    <property type="evidence" value="ECO:0007669"/>
    <property type="project" value="TreeGrafter"/>
</dbReference>
<accession>A0A9P0DUL7</accession>
<feature type="repeat" description="ANK" evidence="3">
    <location>
        <begin position="153"/>
        <end position="185"/>
    </location>
</feature>
<keyword evidence="1" id="KW-0677">Repeat</keyword>
<evidence type="ECO:0000256" key="3">
    <source>
        <dbReference type="PROSITE-ProRule" id="PRU00023"/>
    </source>
</evidence>
<reference evidence="5" key="1">
    <citation type="submission" date="2022-01" db="EMBL/GenBank/DDBJ databases">
        <authorList>
            <person name="King R."/>
        </authorList>
    </citation>
    <scope>NUCLEOTIDE SEQUENCE</scope>
</reference>
<evidence type="ECO:0000313" key="5">
    <source>
        <dbReference type="EMBL" id="CAH1179266.1"/>
    </source>
</evidence>
<keyword evidence="6" id="KW-1185">Reference proteome</keyword>
<keyword evidence="2 3" id="KW-0040">ANK repeat</keyword>
<evidence type="ECO:0000313" key="6">
    <source>
        <dbReference type="Proteomes" id="UP001153737"/>
    </source>
</evidence>
<dbReference type="Gene3D" id="1.25.40.20">
    <property type="entry name" value="Ankyrin repeat-containing domain"/>
    <property type="match status" value="1"/>
</dbReference>
<dbReference type="InterPro" id="IPR036770">
    <property type="entry name" value="Ankyrin_rpt-contain_sf"/>
</dbReference>
<gene>
    <name evidence="5" type="ORF">PHAECO_LOCUS11940</name>
</gene>
<protein>
    <submittedName>
        <fullName evidence="5">Uncharacterized protein</fullName>
    </submittedName>
</protein>
<evidence type="ECO:0000256" key="2">
    <source>
        <dbReference type="ARBA" id="ARBA00023043"/>
    </source>
</evidence>
<dbReference type="SUPFAM" id="SSF48403">
    <property type="entry name" value="Ankyrin repeat"/>
    <property type="match status" value="1"/>
</dbReference>
<feature type="repeat" description="ANK" evidence="3">
    <location>
        <begin position="186"/>
        <end position="211"/>
    </location>
</feature>
<dbReference type="AlphaFoldDB" id="A0A9P0DUL7"/>
<dbReference type="PROSITE" id="PS50088">
    <property type="entry name" value="ANK_REPEAT"/>
    <property type="match status" value="2"/>
</dbReference>
<dbReference type="InterPro" id="IPR002110">
    <property type="entry name" value="Ankyrin_rpt"/>
</dbReference>